<protein>
    <submittedName>
        <fullName evidence="1">Aldose-1-epimerase</fullName>
    </submittedName>
</protein>
<accession>A1R1Q7</accession>
<dbReference type="PANTHER" id="PTHR10091:SF0">
    <property type="entry name" value="GALACTOSE MUTAROTASE"/>
    <property type="match status" value="1"/>
</dbReference>
<dbReference type="HOGENOM" id="CLU_052486_1_1_11"/>
<dbReference type="GO" id="GO:0033499">
    <property type="term" value="P:galactose catabolic process via UDP-galactose, Leloir pathway"/>
    <property type="evidence" value="ECO:0007669"/>
    <property type="project" value="TreeGrafter"/>
</dbReference>
<organism evidence="1 2">
    <name type="scientific">Paenarthrobacter aurescens (strain TC1)</name>
    <dbReference type="NCBI Taxonomy" id="290340"/>
    <lineage>
        <taxon>Bacteria</taxon>
        <taxon>Bacillati</taxon>
        <taxon>Actinomycetota</taxon>
        <taxon>Actinomycetes</taxon>
        <taxon>Micrococcales</taxon>
        <taxon>Micrococcaceae</taxon>
        <taxon>Paenarthrobacter</taxon>
    </lineage>
</organism>
<dbReference type="AlphaFoldDB" id="A1R1Q7"/>
<evidence type="ECO:0000313" key="2">
    <source>
        <dbReference type="Proteomes" id="UP000000637"/>
    </source>
</evidence>
<dbReference type="RefSeq" id="WP_011773117.1">
    <property type="nucleotide sequence ID" value="NC_008711.1"/>
</dbReference>
<dbReference type="Pfam" id="PF01263">
    <property type="entry name" value="Aldose_epim"/>
    <property type="match status" value="1"/>
</dbReference>
<evidence type="ECO:0000313" key="1">
    <source>
        <dbReference type="EMBL" id="ABM09262.1"/>
    </source>
</evidence>
<gene>
    <name evidence="1" type="ordered locus">AAur_0353</name>
</gene>
<dbReference type="InterPro" id="IPR037480">
    <property type="entry name" value="YihR-like"/>
</dbReference>
<dbReference type="SUPFAM" id="SSF74650">
    <property type="entry name" value="Galactose mutarotase-like"/>
    <property type="match status" value="1"/>
</dbReference>
<name>A1R1Q7_PAEAT</name>
<dbReference type="CDD" id="cd09022">
    <property type="entry name" value="Aldose_epim_Ec_YihR"/>
    <property type="match status" value="1"/>
</dbReference>
<reference evidence="1 2" key="1">
    <citation type="journal article" date="2006" name="PLoS Genet.">
        <title>Secrets of soil survival revealed by the genome sequence of Arthrobacter aurescens TC1.</title>
        <authorList>
            <person name="Mongodin E.F."/>
            <person name="Shapir N."/>
            <person name="Daugherty S.C."/>
            <person name="DeBoy R.T."/>
            <person name="Emerson J.B."/>
            <person name="Shvartzbeyn A."/>
            <person name="Radune D."/>
            <person name="Vamathevan J."/>
            <person name="Riggs F."/>
            <person name="Grinberg V."/>
            <person name="Khouri H."/>
            <person name="Wackett L.P."/>
            <person name="Nelson K.E."/>
            <person name="Sadowsky M.J."/>
        </authorList>
    </citation>
    <scope>NUCLEOTIDE SEQUENCE [LARGE SCALE GENOMIC DNA]</scope>
    <source>
        <strain evidence="1 2">TC1</strain>
    </source>
</reference>
<dbReference type="KEGG" id="aau:AAur_0353"/>
<sequence>MSGHDYRISAAGYSAAVTQQGAAVRELTHEGRNLIVPFAIGEPMPDYRGAVVAPWPNRIPDGRYIFRGVELTVPINEPSRAAALHGLVSHVPWTVLYHEPSRLGLRHVVRPSKGYPFGLLLDVNYVVDEAGFHTTVSATNTGEAVAPYGTCPHPYLVAGPSPLETWSLELDAGTFLDVTPDRLIPVQRTSVDGTPFDFRSPHQLGGTAIDHAFTDLGTIPGGDEVHLRLRDPGGTGVAMIWGEACPWVQLHTADHPIPERHRIGLAVEPMTCPPNAFNSGEDLVSLLPGATHNADWTFRAL</sequence>
<dbReference type="InterPro" id="IPR014718">
    <property type="entry name" value="GH-type_carb-bd"/>
</dbReference>
<keyword evidence="2" id="KW-1185">Reference proteome</keyword>
<dbReference type="STRING" id="290340.AAur_0353"/>
<dbReference type="InterPro" id="IPR008183">
    <property type="entry name" value="Aldose_1/G6P_1-epimerase"/>
</dbReference>
<dbReference type="GO" id="GO:0006006">
    <property type="term" value="P:glucose metabolic process"/>
    <property type="evidence" value="ECO:0007669"/>
    <property type="project" value="TreeGrafter"/>
</dbReference>
<dbReference type="PANTHER" id="PTHR10091">
    <property type="entry name" value="ALDOSE-1-EPIMERASE"/>
    <property type="match status" value="1"/>
</dbReference>
<dbReference type="Proteomes" id="UP000000637">
    <property type="component" value="Chromosome"/>
</dbReference>
<dbReference type="GO" id="GO:0030246">
    <property type="term" value="F:carbohydrate binding"/>
    <property type="evidence" value="ECO:0007669"/>
    <property type="project" value="InterPro"/>
</dbReference>
<dbReference type="OrthoDB" id="4739604at2"/>
<dbReference type="Gene3D" id="2.70.98.10">
    <property type="match status" value="1"/>
</dbReference>
<dbReference type="EMBL" id="CP000474">
    <property type="protein sequence ID" value="ABM09262.1"/>
    <property type="molecule type" value="Genomic_DNA"/>
</dbReference>
<dbReference type="GO" id="GO:0004034">
    <property type="term" value="F:aldose 1-epimerase activity"/>
    <property type="evidence" value="ECO:0007669"/>
    <property type="project" value="TreeGrafter"/>
</dbReference>
<proteinExistence type="predicted"/>
<dbReference type="InterPro" id="IPR011013">
    <property type="entry name" value="Gal_mutarotase_sf_dom"/>
</dbReference>
<dbReference type="eggNOG" id="COG2017">
    <property type="taxonomic scope" value="Bacteria"/>
</dbReference>